<dbReference type="InterPro" id="IPR027417">
    <property type="entry name" value="P-loop_NTPase"/>
</dbReference>
<dbReference type="Gene3D" id="3.40.50.300">
    <property type="entry name" value="P-loop containing nucleotide triphosphate hydrolases"/>
    <property type="match status" value="1"/>
</dbReference>
<reference evidence="3" key="1">
    <citation type="journal article" date="2019" name="Int. J. Syst. Evol. Microbiol.">
        <title>The Global Catalogue of Microorganisms (GCM) 10K type strain sequencing project: providing services to taxonomists for standard genome sequencing and annotation.</title>
        <authorList>
            <consortium name="The Broad Institute Genomics Platform"/>
            <consortium name="The Broad Institute Genome Sequencing Center for Infectious Disease"/>
            <person name="Wu L."/>
            <person name="Ma J."/>
        </authorList>
    </citation>
    <scope>NUCLEOTIDE SEQUENCE [LARGE SCALE GENOMIC DNA]</scope>
    <source>
        <strain evidence="3">TBRC 7912</strain>
    </source>
</reference>
<name>A0ABV8F3S4_9ACTN</name>
<evidence type="ECO:0000256" key="1">
    <source>
        <dbReference type="SAM" id="MobiDB-lite"/>
    </source>
</evidence>
<evidence type="ECO:0000313" key="3">
    <source>
        <dbReference type="Proteomes" id="UP001595698"/>
    </source>
</evidence>
<protein>
    <recommendedName>
        <fullName evidence="4">Cell division protein FtsK</fullName>
    </recommendedName>
</protein>
<keyword evidence="3" id="KW-1185">Reference proteome</keyword>
<comment type="caution">
    <text evidence="2">The sequence shown here is derived from an EMBL/GenBank/DDBJ whole genome shotgun (WGS) entry which is preliminary data.</text>
</comment>
<dbReference type="Proteomes" id="UP001595698">
    <property type="component" value="Unassembled WGS sequence"/>
</dbReference>
<gene>
    <name evidence="2" type="ORF">ACFOYY_20185</name>
</gene>
<dbReference type="SUPFAM" id="SSF52540">
    <property type="entry name" value="P-loop containing nucleoside triphosphate hydrolases"/>
    <property type="match status" value="1"/>
</dbReference>
<dbReference type="RefSeq" id="WP_386190730.1">
    <property type="nucleotide sequence ID" value="NZ_JBHSBC010000020.1"/>
</dbReference>
<proteinExistence type="predicted"/>
<sequence>MTLHHTPDPLPEDGDSMGELVRFPLRDGGEAEPLEGTVVPRALPDTSDGPAPLVRLLGQAVEHAVRLRDDERAVRLTRSALGVTVAIGQGGHSWLVRAWDALTLGAYRRQIRAAEAMGDRAALAEWMDRKQQAADRRHTRLAALPGLALGLAKVGAGGVAATGVVLLGTSTLVWATGAGEFLTVPTAAGTLLRWVFDAVAFGISPALTVAPVALVWAAWREGRRRGAPVSWLNTNADADVDVTIDETTIARALGSLRIPQINAYLKQGLPLQFLVTARRDGRGTYAEVRLPLGVTAEEICLPQKRAKLSAGLYRAVKETWPAVGGDAGILKLWVADKGALAEGAGPYPLLEDGFTDVFQGLPYGKTLRGDPIVVPFIGRNTLVGGLPDQGKSSAARVIMGGACLDPTAELRIWVPDANYDFEVFKRRCSRYVMGAEDEKIEQILYDLRELHAEVQKRGELLVQHREPEVTRKLASAGIGMHPIAALLEEAHVAFQHKEFGEEIAELAISIVKLGRKRGIHLIVSTQAPTKDSMPRDITRNCSNGIAFAVSDHVANDALLGQGAYRGGHRATELIVGVDKGTALVKGFSGQRSEMVQAHFLSVAEGNDQVTPLIDRVLAEIERLGTGIPGKGRPAPQVETARDLLEDLAAVLGSQTIRAADVPALLREHAPRWVPYRTLTGKQLVADLADLGIKVPSTGNQWKIPPELIQQALIQRQADDEETE</sequence>
<evidence type="ECO:0000313" key="2">
    <source>
        <dbReference type="EMBL" id="MFC3982474.1"/>
    </source>
</evidence>
<organism evidence="2 3">
    <name type="scientific">Streptosporangium jomthongense</name>
    <dbReference type="NCBI Taxonomy" id="1193683"/>
    <lineage>
        <taxon>Bacteria</taxon>
        <taxon>Bacillati</taxon>
        <taxon>Actinomycetota</taxon>
        <taxon>Actinomycetes</taxon>
        <taxon>Streptosporangiales</taxon>
        <taxon>Streptosporangiaceae</taxon>
        <taxon>Streptosporangium</taxon>
    </lineage>
</organism>
<feature type="region of interest" description="Disordered" evidence="1">
    <location>
        <begin position="1"/>
        <end position="20"/>
    </location>
</feature>
<dbReference type="EMBL" id="JBHSBC010000020">
    <property type="protein sequence ID" value="MFC3982474.1"/>
    <property type="molecule type" value="Genomic_DNA"/>
</dbReference>
<accession>A0ABV8F3S4</accession>
<evidence type="ECO:0008006" key="4">
    <source>
        <dbReference type="Google" id="ProtNLM"/>
    </source>
</evidence>